<dbReference type="STRING" id="1423727.FC34_GL000713"/>
<dbReference type="GO" id="GO:0009253">
    <property type="term" value="P:peptidoglycan catabolic process"/>
    <property type="evidence" value="ECO:0007669"/>
    <property type="project" value="InterPro"/>
</dbReference>
<feature type="domain" description="N-acetylmuramoyl-L-alanine amidase" evidence="1">
    <location>
        <begin position="2"/>
        <end position="132"/>
    </location>
</feature>
<accession>A0A0R2BBH5</accession>
<dbReference type="InterPro" id="IPR002502">
    <property type="entry name" value="Amidase_domain"/>
</dbReference>
<dbReference type="Gene3D" id="3.40.80.10">
    <property type="entry name" value="Peptidoglycan recognition protein-like"/>
    <property type="match status" value="1"/>
</dbReference>
<comment type="caution">
    <text evidence="2">The sequence shown here is derived from an EMBL/GenBank/DDBJ whole genome shotgun (WGS) entry which is preliminary data.</text>
</comment>
<dbReference type="GO" id="GO:0008745">
    <property type="term" value="F:N-acetylmuramoyl-L-alanine amidase activity"/>
    <property type="evidence" value="ECO:0007669"/>
    <property type="project" value="InterPro"/>
</dbReference>
<dbReference type="AlphaFoldDB" id="A0A0R2BBH5"/>
<dbReference type="SUPFAM" id="SSF55846">
    <property type="entry name" value="N-acetylmuramoyl-L-alanine amidase-like"/>
    <property type="match status" value="1"/>
</dbReference>
<evidence type="ECO:0000313" key="2">
    <source>
        <dbReference type="EMBL" id="KRM72995.1"/>
    </source>
</evidence>
<sequence>MVILHESGNQNDVYDPNAILNEVKYMRIHFNDAYATYFVGGGGQIYQIGEPGYVAWAALSANPYAPVQIELARTADRATFLKDYATYIELARKSAKDFGIPLTLDTGGAGTPGIKTHQWVTNNYGGDHVDPYAYFASWGITKARLATDLANGVGTVTPTNPNIVTVKYVSGYGVNALDKYGRQIKGSNLRLKHGTAWKAFGVYILGGVVAYDIGGGWYLPQQYTDQAGIVTVNYAPGYGVLAVDANGKHINGSNVKFKTGTKWKSSAARLIKGKVFYQLSKTEFLEAAYTNGGGYK</sequence>
<organism evidence="2 3">
    <name type="scientific">Lacticaseibacillus brantae DSM 23927</name>
    <dbReference type="NCBI Taxonomy" id="1423727"/>
    <lineage>
        <taxon>Bacteria</taxon>
        <taxon>Bacillati</taxon>
        <taxon>Bacillota</taxon>
        <taxon>Bacilli</taxon>
        <taxon>Lactobacillales</taxon>
        <taxon>Lactobacillaceae</taxon>
        <taxon>Lacticaseibacillus</taxon>
    </lineage>
</organism>
<dbReference type="SMART" id="SM00644">
    <property type="entry name" value="Ami_2"/>
    <property type="match status" value="1"/>
</dbReference>
<keyword evidence="3" id="KW-1185">Reference proteome</keyword>
<dbReference type="PATRIC" id="fig|1423727.3.peg.717"/>
<dbReference type="EMBL" id="AYZQ01000001">
    <property type="protein sequence ID" value="KRM72995.1"/>
    <property type="molecule type" value="Genomic_DNA"/>
</dbReference>
<gene>
    <name evidence="2" type="ORF">FC34_GL000713</name>
</gene>
<reference evidence="2 3" key="1">
    <citation type="journal article" date="2015" name="Genome Announc.">
        <title>Expanding the biotechnology potential of lactobacilli through comparative genomics of 213 strains and associated genera.</title>
        <authorList>
            <person name="Sun Z."/>
            <person name="Harris H.M."/>
            <person name="McCann A."/>
            <person name="Guo C."/>
            <person name="Argimon S."/>
            <person name="Zhang W."/>
            <person name="Yang X."/>
            <person name="Jeffery I.B."/>
            <person name="Cooney J.C."/>
            <person name="Kagawa T.F."/>
            <person name="Liu W."/>
            <person name="Song Y."/>
            <person name="Salvetti E."/>
            <person name="Wrobel A."/>
            <person name="Rasinkangas P."/>
            <person name="Parkhill J."/>
            <person name="Rea M.C."/>
            <person name="O'Sullivan O."/>
            <person name="Ritari J."/>
            <person name="Douillard F.P."/>
            <person name="Paul Ross R."/>
            <person name="Yang R."/>
            <person name="Briner A.E."/>
            <person name="Felis G.E."/>
            <person name="de Vos W.M."/>
            <person name="Barrangou R."/>
            <person name="Klaenhammer T.R."/>
            <person name="Caufield P.W."/>
            <person name="Cui Y."/>
            <person name="Zhang H."/>
            <person name="O'Toole P.W."/>
        </authorList>
    </citation>
    <scope>NUCLEOTIDE SEQUENCE [LARGE SCALE GENOMIC DNA]</scope>
    <source>
        <strain evidence="2 3">DSM 23927</strain>
    </source>
</reference>
<dbReference type="InterPro" id="IPR036505">
    <property type="entry name" value="Amidase/PGRP_sf"/>
</dbReference>
<evidence type="ECO:0000313" key="3">
    <source>
        <dbReference type="Proteomes" id="UP000051672"/>
    </source>
</evidence>
<protein>
    <submittedName>
        <fullName evidence="2">N-acetylmuramoyl-L-alanine amidase</fullName>
    </submittedName>
</protein>
<dbReference type="Proteomes" id="UP000051672">
    <property type="component" value="Unassembled WGS sequence"/>
</dbReference>
<evidence type="ECO:0000259" key="1">
    <source>
        <dbReference type="SMART" id="SM00644"/>
    </source>
</evidence>
<proteinExistence type="predicted"/>
<dbReference type="Pfam" id="PF01510">
    <property type="entry name" value="Amidase_2"/>
    <property type="match status" value="1"/>
</dbReference>
<name>A0A0R2BBH5_9LACO</name>